<name>A0A0C3KZT6_9AGAM</name>
<dbReference type="Proteomes" id="UP000054248">
    <property type="component" value="Unassembled WGS sequence"/>
</dbReference>
<gene>
    <name evidence="2" type="ORF">M407DRAFT_23832</name>
</gene>
<dbReference type="EMBL" id="KN823017">
    <property type="protein sequence ID" value="KIO26888.1"/>
    <property type="molecule type" value="Genomic_DNA"/>
</dbReference>
<feature type="domain" description="Protein kinase" evidence="1">
    <location>
        <begin position="52"/>
        <end position="171"/>
    </location>
</feature>
<reference evidence="3" key="2">
    <citation type="submission" date="2015-01" db="EMBL/GenBank/DDBJ databases">
        <title>Evolutionary Origins and Diversification of the Mycorrhizal Mutualists.</title>
        <authorList>
            <consortium name="DOE Joint Genome Institute"/>
            <consortium name="Mycorrhizal Genomics Consortium"/>
            <person name="Kohler A."/>
            <person name="Kuo A."/>
            <person name="Nagy L.G."/>
            <person name="Floudas D."/>
            <person name="Copeland A."/>
            <person name="Barry K.W."/>
            <person name="Cichocki N."/>
            <person name="Veneault-Fourrey C."/>
            <person name="LaButti K."/>
            <person name="Lindquist E.A."/>
            <person name="Lipzen A."/>
            <person name="Lundell T."/>
            <person name="Morin E."/>
            <person name="Murat C."/>
            <person name="Riley R."/>
            <person name="Ohm R."/>
            <person name="Sun H."/>
            <person name="Tunlid A."/>
            <person name="Henrissat B."/>
            <person name="Grigoriev I.V."/>
            <person name="Hibbett D.S."/>
            <person name="Martin F."/>
        </authorList>
    </citation>
    <scope>NUCLEOTIDE SEQUENCE [LARGE SCALE GENOMIC DNA]</scope>
    <source>
        <strain evidence="3">MUT 4182</strain>
    </source>
</reference>
<dbReference type="PROSITE" id="PS50011">
    <property type="entry name" value="PROTEIN_KINASE_DOM"/>
    <property type="match status" value="1"/>
</dbReference>
<dbReference type="OrthoDB" id="3236663at2759"/>
<dbReference type="GO" id="GO:0004672">
    <property type="term" value="F:protein kinase activity"/>
    <property type="evidence" value="ECO:0007669"/>
    <property type="project" value="InterPro"/>
</dbReference>
<evidence type="ECO:0000313" key="2">
    <source>
        <dbReference type="EMBL" id="KIO26888.1"/>
    </source>
</evidence>
<dbReference type="InterPro" id="IPR001245">
    <property type="entry name" value="Ser-Thr/Tyr_kinase_cat_dom"/>
</dbReference>
<dbReference type="AlphaFoldDB" id="A0A0C3KZT6"/>
<reference evidence="2 3" key="1">
    <citation type="submission" date="2014-04" db="EMBL/GenBank/DDBJ databases">
        <authorList>
            <consortium name="DOE Joint Genome Institute"/>
            <person name="Kuo A."/>
            <person name="Girlanda M."/>
            <person name="Perotto S."/>
            <person name="Kohler A."/>
            <person name="Nagy L.G."/>
            <person name="Floudas D."/>
            <person name="Copeland A."/>
            <person name="Barry K.W."/>
            <person name="Cichocki N."/>
            <person name="Veneault-Fourrey C."/>
            <person name="LaButti K."/>
            <person name="Lindquist E.A."/>
            <person name="Lipzen A."/>
            <person name="Lundell T."/>
            <person name="Morin E."/>
            <person name="Murat C."/>
            <person name="Sun H."/>
            <person name="Tunlid A."/>
            <person name="Henrissat B."/>
            <person name="Grigoriev I.V."/>
            <person name="Hibbett D.S."/>
            <person name="Martin F."/>
            <person name="Nordberg H.P."/>
            <person name="Cantor M.N."/>
            <person name="Hua S.X."/>
        </authorList>
    </citation>
    <scope>NUCLEOTIDE SEQUENCE [LARGE SCALE GENOMIC DNA]</scope>
    <source>
        <strain evidence="2 3">MUT 4182</strain>
    </source>
</reference>
<protein>
    <recommendedName>
        <fullName evidence="1">Protein kinase domain-containing protein</fullName>
    </recommendedName>
</protein>
<evidence type="ECO:0000313" key="3">
    <source>
        <dbReference type="Proteomes" id="UP000054248"/>
    </source>
</evidence>
<dbReference type="Gene3D" id="1.10.510.10">
    <property type="entry name" value="Transferase(Phosphotransferase) domain 1"/>
    <property type="match status" value="1"/>
</dbReference>
<dbReference type="InterPro" id="IPR011009">
    <property type="entry name" value="Kinase-like_dom_sf"/>
</dbReference>
<sequence length="171" mass="19441">MEDEDYQEYSHVSEMIKSGEATVMIPLDAQLPGRLILTGIPQYRIAKKRLRFRDVEPTARGGQGVVHQATLISTEGQDPEEERKVAVKKFHLDSDTDHEKFLDDFGREITFMVATSHPNIIEFIGFVEEIENGDMWLVLPWEPNGNVREFLQSGEWSIPERISLVGGNAEV</sequence>
<dbReference type="GO" id="GO:0005524">
    <property type="term" value="F:ATP binding"/>
    <property type="evidence" value="ECO:0007669"/>
    <property type="project" value="InterPro"/>
</dbReference>
<accession>A0A0C3KZT6</accession>
<dbReference type="HOGENOM" id="CLU_000288_7_13_1"/>
<keyword evidence="3" id="KW-1185">Reference proteome</keyword>
<proteinExistence type="predicted"/>
<evidence type="ECO:0000259" key="1">
    <source>
        <dbReference type="PROSITE" id="PS50011"/>
    </source>
</evidence>
<dbReference type="Pfam" id="PF07714">
    <property type="entry name" value="PK_Tyr_Ser-Thr"/>
    <property type="match status" value="1"/>
</dbReference>
<organism evidence="2 3">
    <name type="scientific">Tulasnella calospora MUT 4182</name>
    <dbReference type="NCBI Taxonomy" id="1051891"/>
    <lineage>
        <taxon>Eukaryota</taxon>
        <taxon>Fungi</taxon>
        <taxon>Dikarya</taxon>
        <taxon>Basidiomycota</taxon>
        <taxon>Agaricomycotina</taxon>
        <taxon>Agaricomycetes</taxon>
        <taxon>Cantharellales</taxon>
        <taxon>Tulasnellaceae</taxon>
        <taxon>Tulasnella</taxon>
    </lineage>
</organism>
<dbReference type="SUPFAM" id="SSF56112">
    <property type="entry name" value="Protein kinase-like (PK-like)"/>
    <property type="match status" value="1"/>
</dbReference>
<dbReference type="InterPro" id="IPR000719">
    <property type="entry name" value="Prot_kinase_dom"/>
</dbReference>